<organism evidence="1 2">
    <name type="scientific">Kibdelosporangium lantanae</name>
    <dbReference type="NCBI Taxonomy" id="1497396"/>
    <lineage>
        <taxon>Bacteria</taxon>
        <taxon>Bacillati</taxon>
        <taxon>Actinomycetota</taxon>
        <taxon>Actinomycetes</taxon>
        <taxon>Pseudonocardiales</taxon>
        <taxon>Pseudonocardiaceae</taxon>
        <taxon>Kibdelosporangium</taxon>
    </lineage>
</organism>
<dbReference type="Gene3D" id="2.120.10.30">
    <property type="entry name" value="TolB, C-terminal domain"/>
    <property type="match status" value="1"/>
</dbReference>
<dbReference type="SUPFAM" id="SSF82171">
    <property type="entry name" value="DPP6 N-terminal domain-like"/>
    <property type="match status" value="1"/>
</dbReference>
<protein>
    <submittedName>
        <fullName evidence="1">Uncharacterized protein</fullName>
    </submittedName>
</protein>
<accession>A0ABW3MMM1</accession>
<keyword evidence="2" id="KW-1185">Reference proteome</keyword>
<evidence type="ECO:0000313" key="2">
    <source>
        <dbReference type="Proteomes" id="UP001597045"/>
    </source>
</evidence>
<reference evidence="2" key="1">
    <citation type="journal article" date="2019" name="Int. J. Syst. Evol. Microbiol.">
        <title>The Global Catalogue of Microorganisms (GCM) 10K type strain sequencing project: providing services to taxonomists for standard genome sequencing and annotation.</title>
        <authorList>
            <consortium name="The Broad Institute Genomics Platform"/>
            <consortium name="The Broad Institute Genome Sequencing Center for Infectious Disease"/>
            <person name="Wu L."/>
            <person name="Ma J."/>
        </authorList>
    </citation>
    <scope>NUCLEOTIDE SEQUENCE [LARGE SCALE GENOMIC DNA]</scope>
    <source>
        <strain evidence="2">JCM 31486</strain>
    </source>
</reference>
<comment type="caution">
    <text evidence="1">The sequence shown here is derived from an EMBL/GenBank/DDBJ whole genome shotgun (WGS) entry which is preliminary data.</text>
</comment>
<name>A0ABW3MMM1_9PSEU</name>
<sequence length="157" mass="16791">MTDSIEHFTATIAGHVTTAADINYWGITVGDDDNTFYATLATSGRTYLVKGDLAAKTLQEVRQTAECPSISPDGKRVAYKKRPNPTQPWELVVYDLAAKKELVLPGTAGIDDQAVWLDNATLAYGAAVNNQRSAIFFVPADGSAPAHRVIPDAASPV</sequence>
<dbReference type="Proteomes" id="UP001597045">
    <property type="component" value="Unassembled WGS sequence"/>
</dbReference>
<dbReference type="EMBL" id="JBHTIS010003939">
    <property type="protein sequence ID" value="MFD1051873.1"/>
    <property type="molecule type" value="Genomic_DNA"/>
</dbReference>
<gene>
    <name evidence="1" type="ORF">ACFQ1S_43100</name>
</gene>
<proteinExistence type="predicted"/>
<feature type="non-terminal residue" evidence="1">
    <location>
        <position position="157"/>
    </location>
</feature>
<dbReference type="InterPro" id="IPR011042">
    <property type="entry name" value="6-blade_b-propeller_TolB-like"/>
</dbReference>
<evidence type="ECO:0000313" key="1">
    <source>
        <dbReference type="EMBL" id="MFD1051873.1"/>
    </source>
</evidence>